<feature type="chain" id="PRO_5046988905" evidence="1">
    <location>
        <begin position="28"/>
        <end position="153"/>
    </location>
</feature>
<keyword evidence="3" id="KW-1185">Reference proteome</keyword>
<protein>
    <submittedName>
        <fullName evidence="2">SH3 domain-containing protein</fullName>
    </submittedName>
</protein>
<evidence type="ECO:0000256" key="1">
    <source>
        <dbReference type="SAM" id="SignalP"/>
    </source>
</evidence>
<organism evidence="2 3">
    <name type="scientific">Chitinimonas lacunae</name>
    <dbReference type="NCBI Taxonomy" id="1963018"/>
    <lineage>
        <taxon>Bacteria</taxon>
        <taxon>Pseudomonadati</taxon>
        <taxon>Pseudomonadota</taxon>
        <taxon>Betaproteobacteria</taxon>
        <taxon>Neisseriales</taxon>
        <taxon>Chitinibacteraceae</taxon>
        <taxon>Chitinimonas</taxon>
    </lineage>
</organism>
<proteinExistence type="predicted"/>
<name>A0ABV8MUF2_9NEIS</name>
<gene>
    <name evidence="2" type="ORF">ACFOW7_16650</name>
</gene>
<comment type="caution">
    <text evidence="2">The sequence shown here is derived from an EMBL/GenBank/DDBJ whole genome shotgun (WGS) entry which is preliminary data.</text>
</comment>
<keyword evidence="1" id="KW-0732">Signal</keyword>
<evidence type="ECO:0000313" key="3">
    <source>
        <dbReference type="Proteomes" id="UP001595791"/>
    </source>
</evidence>
<dbReference type="EMBL" id="JBHSBU010000001">
    <property type="protein sequence ID" value="MFC4160971.1"/>
    <property type="molecule type" value="Genomic_DNA"/>
</dbReference>
<sequence length="153" mass="16667">MPKKPPLPFSKGFAAAMLTLAALSATALEFRSAAEHGAVFYDAPSDKAKKLFVVSRGYPVEVLIDNKDWLRVRDQSGALAWVSRASLSPRRTVVVTAQKCGVHAMPDAKSALLFNAERNVVFELIEAGKSGWVKVKHRDGAVGYARIEEVWGV</sequence>
<accession>A0ABV8MUF2</accession>
<evidence type="ECO:0000313" key="2">
    <source>
        <dbReference type="EMBL" id="MFC4160971.1"/>
    </source>
</evidence>
<reference evidence="3" key="1">
    <citation type="journal article" date="2019" name="Int. J. Syst. Evol. Microbiol.">
        <title>The Global Catalogue of Microorganisms (GCM) 10K type strain sequencing project: providing services to taxonomists for standard genome sequencing and annotation.</title>
        <authorList>
            <consortium name="The Broad Institute Genomics Platform"/>
            <consortium name="The Broad Institute Genome Sequencing Center for Infectious Disease"/>
            <person name="Wu L."/>
            <person name="Ma J."/>
        </authorList>
    </citation>
    <scope>NUCLEOTIDE SEQUENCE [LARGE SCALE GENOMIC DNA]</scope>
    <source>
        <strain evidence="3">LMG 29894</strain>
    </source>
</reference>
<dbReference type="Proteomes" id="UP001595791">
    <property type="component" value="Unassembled WGS sequence"/>
</dbReference>
<feature type="signal peptide" evidence="1">
    <location>
        <begin position="1"/>
        <end position="27"/>
    </location>
</feature>
<dbReference type="InterPro" id="IPR010466">
    <property type="entry name" value="DUF1058"/>
</dbReference>
<dbReference type="Pfam" id="PF06347">
    <property type="entry name" value="SH3_4"/>
    <property type="match status" value="2"/>
</dbReference>
<dbReference type="RefSeq" id="WP_378166380.1">
    <property type="nucleotide sequence ID" value="NZ_JBHSBU010000001.1"/>
</dbReference>
<dbReference type="Gene3D" id="2.30.30.40">
    <property type="entry name" value="SH3 Domains"/>
    <property type="match status" value="2"/>
</dbReference>